<feature type="binding site" evidence="6">
    <location>
        <position position="54"/>
    </location>
    <ligand>
        <name>S-adenosyl-L-methionine</name>
        <dbReference type="ChEBI" id="CHEBI:59789"/>
    </ligand>
</feature>
<dbReference type="Gene3D" id="3.40.50.150">
    <property type="entry name" value="Vaccinia Virus protein VP39"/>
    <property type="match status" value="1"/>
</dbReference>
<keyword evidence="8" id="KW-1185">Reference proteome</keyword>
<dbReference type="PANTHER" id="PTHR37426:SF1">
    <property type="entry name" value="RIBOSOMAL RNA LARGE SUBUNIT METHYLTRANSFERASE J"/>
    <property type="match status" value="1"/>
</dbReference>
<evidence type="ECO:0000313" key="7">
    <source>
        <dbReference type="EMBL" id="ABE56884.1"/>
    </source>
</evidence>
<feature type="binding site" evidence="6">
    <location>
        <begin position="156"/>
        <end position="157"/>
    </location>
    <ligand>
        <name>S-adenosyl-L-methionine</name>
        <dbReference type="ChEBI" id="CHEBI:59789"/>
    </ligand>
</feature>
<keyword evidence="3 6" id="KW-0808">Transferase</keyword>
<organism evidence="7 8">
    <name type="scientific">Shewanella denitrificans (strain OS217 / ATCC BAA-1090 / DSM 15013)</name>
    <dbReference type="NCBI Taxonomy" id="318161"/>
    <lineage>
        <taxon>Bacteria</taxon>
        <taxon>Pseudomonadati</taxon>
        <taxon>Pseudomonadota</taxon>
        <taxon>Gammaproteobacteria</taxon>
        <taxon>Alteromonadales</taxon>
        <taxon>Shewanellaceae</taxon>
        <taxon>Shewanella</taxon>
    </lineage>
</organism>
<dbReference type="InterPro" id="IPR029063">
    <property type="entry name" value="SAM-dependent_MTases_sf"/>
</dbReference>
<feature type="active site" description="Proton acceptor" evidence="6">
    <location>
        <position position="177"/>
    </location>
</feature>
<feature type="site" description="Interaction with substrate rRNA" evidence="6">
    <location>
        <position position="16"/>
    </location>
</feature>
<keyword evidence="2 6" id="KW-0489">Methyltransferase</keyword>
<dbReference type="Proteomes" id="UP000001982">
    <property type="component" value="Chromosome"/>
</dbReference>
<proteinExistence type="inferred from homology"/>
<gene>
    <name evidence="6" type="primary">rlmJ</name>
    <name evidence="7" type="ordered locus">Sden_3609</name>
</gene>
<dbReference type="HAMAP" id="MF_00934">
    <property type="entry name" value="23SrRNA_methyltr_J"/>
    <property type="match status" value="1"/>
</dbReference>
<accession>Q12I42</accession>
<evidence type="ECO:0000256" key="3">
    <source>
        <dbReference type="ARBA" id="ARBA00022679"/>
    </source>
</evidence>
<dbReference type="KEGG" id="sdn:Sden_3609"/>
<sequence length="292" mass="32533">MAIILLFSGISPMLSYRHGYHAGNYADVLKHAILLQVLKAMHKKDKAFVYVDTHAGAGAYSLEDEFAQKTGEYLDGVAKLWDKTDLPLALKDYVAAVKTFNAEQDELSLYPGSPAFVDSELRPQDRMVLHELHGTDHELLSDYFAKDRQVKVIKGDGLAGLIAAVPPLERRGVVLIDPSFEIKTDYQDVADAIIKAHKRFSTGVFMLWYPVVDREQTEAMLSKLKNSGITKQLRLEQGIKTDSNEFGMTAAGLWIINPPWQLDELAKDSLDYLAKTLGGIDGHVTVKWEVGE</sequence>
<evidence type="ECO:0000256" key="6">
    <source>
        <dbReference type="HAMAP-Rule" id="MF_00934"/>
    </source>
</evidence>
<dbReference type="EC" id="2.1.1.266" evidence="6"/>
<feature type="binding site" evidence="6">
    <location>
        <position position="177"/>
    </location>
    <ligand>
        <name>S-adenosyl-L-methionine</name>
        <dbReference type="ChEBI" id="CHEBI:59789"/>
    </ligand>
</feature>
<dbReference type="SUPFAM" id="SSF53335">
    <property type="entry name" value="S-adenosyl-L-methionine-dependent methyltransferases"/>
    <property type="match status" value="1"/>
</dbReference>
<dbReference type="GO" id="GO:0005829">
    <property type="term" value="C:cytosol"/>
    <property type="evidence" value="ECO:0007669"/>
    <property type="project" value="TreeGrafter"/>
</dbReference>
<comment type="similarity">
    <text evidence="6">Belongs to the RlmJ family.</text>
</comment>
<keyword evidence="4 6" id="KW-0949">S-adenosyl-L-methionine</keyword>
<feature type="binding site" evidence="6">
    <location>
        <position position="131"/>
    </location>
    <ligand>
        <name>S-adenosyl-L-methionine</name>
        <dbReference type="ChEBI" id="CHEBI:59789"/>
    </ligand>
</feature>
<dbReference type="PANTHER" id="PTHR37426">
    <property type="entry name" value="RIBOSOMAL RNA LARGE SUBUNIT METHYLTRANSFERASE J"/>
    <property type="match status" value="1"/>
</dbReference>
<comment type="subunit">
    <text evidence="6">Monomer.</text>
</comment>
<feature type="binding site" evidence="6">
    <location>
        <position position="31"/>
    </location>
    <ligand>
        <name>S-adenosyl-L-methionine</name>
        <dbReference type="ChEBI" id="CHEBI:59789"/>
    </ligand>
</feature>
<evidence type="ECO:0000313" key="8">
    <source>
        <dbReference type="Proteomes" id="UP000001982"/>
    </source>
</evidence>
<feature type="binding site" evidence="6">
    <location>
        <position position="113"/>
    </location>
    <ligand>
        <name>S-adenosyl-L-methionine</name>
        <dbReference type="ChEBI" id="CHEBI:59789"/>
    </ligand>
</feature>
<comment type="catalytic activity">
    <reaction evidence="6">
        <text>adenosine(2030) in 23S rRNA + S-adenosyl-L-methionine = N(6)-methyladenosine(2030) in 23S rRNA + S-adenosyl-L-homocysteine + H(+)</text>
        <dbReference type="Rhea" id="RHEA:43736"/>
        <dbReference type="Rhea" id="RHEA-COMP:10668"/>
        <dbReference type="Rhea" id="RHEA-COMP:10669"/>
        <dbReference type="ChEBI" id="CHEBI:15378"/>
        <dbReference type="ChEBI" id="CHEBI:57856"/>
        <dbReference type="ChEBI" id="CHEBI:59789"/>
        <dbReference type="ChEBI" id="CHEBI:74411"/>
        <dbReference type="ChEBI" id="CHEBI:74449"/>
        <dbReference type="EC" id="2.1.1.266"/>
    </reaction>
</comment>
<evidence type="ECO:0000256" key="4">
    <source>
        <dbReference type="ARBA" id="ARBA00022691"/>
    </source>
</evidence>
<dbReference type="AlphaFoldDB" id="Q12I42"/>
<dbReference type="GO" id="GO:0036307">
    <property type="term" value="F:23S rRNA (adenine(2030)-N(6))-methyltransferase activity"/>
    <property type="evidence" value="ECO:0007669"/>
    <property type="project" value="UniProtKB-UniRule"/>
</dbReference>
<dbReference type="FunFam" id="3.40.50.150:FF:000037">
    <property type="entry name" value="Ribosomal RNA large subunit methyltransferase J"/>
    <property type="match status" value="1"/>
</dbReference>
<dbReference type="GO" id="GO:0070475">
    <property type="term" value="P:rRNA base methylation"/>
    <property type="evidence" value="ECO:0007669"/>
    <property type="project" value="UniProtKB-UniRule"/>
</dbReference>
<keyword evidence="5 6" id="KW-0694">RNA-binding</keyword>
<reference evidence="7 8" key="1">
    <citation type="submission" date="2006-03" db="EMBL/GenBank/DDBJ databases">
        <title>Complete sequence of Shewanella denitrificans OS217.</title>
        <authorList>
            <consortium name="US DOE Joint Genome Institute"/>
            <person name="Copeland A."/>
            <person name="Lucas S."/>
            <person name="Lapidus A."/>
            <person name="Barry K."/>
            <person name="Detter J.C."/>
            <person name="Glavina del Rio T."/>
            <person name="Hammon N."/>
            <person name="Israni S."/>
            <person name="Dalin E."/>
            <person name="Tice H."/>
            <person name="Pitluck S."/>
            <person name="Brettin T."/>
            <person name="Bruce D."/>
            <person name="Han C."/>
            <person name="Tapia R."/>
            <person name="Gilna P."/>
            <person name="Kiss H."/>
            <person name="Schmutz J."/>
            <person name="Larimer F."/>
            <person name="Land M."/>
            <person name="Hauser L."/>
            <person name="Kyrpides N."/>
            <person name="Lykidis A."/>
            <person name="Richardson P."/>
        </authorList>
    </citation>
    <scope>NUCLEOTIDE SEQUENCE [LARGE SCALE GENOMIC DNA]</scope>
    <source>
        <strain evidence="8">OS217 / ATCC BAA-1090 / DSM 15013</strain>
    </source>
</reference>
<keyword evidence="1 6" id="KW-0698">rRNA processing</keyword>
<dbReference type="InterPro" id="IPR007473">
    <property type="entry name" value="RlmJ"/>
</dbReference>
<evidence type="ECO:0000256" key="1">
    <source>
        <dbReference type="ARBA" id="ARBA00022552"/>
    </source>
</evidence>
<dbReference type="Pfam" id="PF04378">
    <property type="entry name" value="RsmJ"/>
    <property type="match status" value="1"/>
</dbReference>
<dbReference type="GO" id="GO:0003723">
    <property type="term" value="F:RNA binding"/>
    <property type="evidence" value="ECO:0007669"/>
    <property type="project" value="UniProtKB-UniRule"/>
</dbReference>
<dbReference type="eggNOG" id="COG2961">
    <property type="taxonomic scope" value="Bacteria"/>
</dbReference>
<protein>
    <recommendedName>
        <fullName evidence="6">Ribosomal RNA large subunit methyltransferase J</fullName>
        <ecNumber evidence="6">2.1.1.266</ecNumber>
    </recommendedName>
    <alternativeName>
        <fullName evidence="6">23S rRNA (adenine(2030)-N6)-methyltransferase</fullName>
    </alternativeName>
    <alternativeName>
        <fullName evidence="6">23S rRNA m6A2030 methyltransferase</fullName>
    </alternativeName>
</protein>
<dbReference type="HOGENOM" id="CLU_061769_0_0_6"/>
<dbReference type="EMBL" id="CP000302">
    <property type="protein sequence ID" value="ABE56884.1"/>
    <property type="molecule type" value="Genomic_DNA"/>
</dbReference>
<evidence type="ECO:0000256" key="2">
    <source>
        <dbReference type="ARBA" id="ARBA00022603"/>
    </source>
</evidence>
<name>Q12I42_SHEDO</name>
<evidence type="ECO:0000256" key="5">
    <source>
        <dbReference type="ARBA" id="ARBA00022884"/>
    </source>
</evidence>
<comment type="function">
    <text evidence="6">Specifically methylates the adenine in position 2030 of 23S rRNA.</text>
</comment>